<keyword evidence="4" id="KW-0238">DNA-binding</keyword>
<dbReference type="Pfam" id="PF04542">
    <property type="entry name" value="Sigma70_r2"/>
    <property type="match status" value="1"/>
</dbReference>
<comment type="caution">
    <text evidence="8">The sequence shown here is derived from an EMBL/GenBank/DDBJ whole genome shotgun (WGS) entry which is preliminary data.</text>
</comment>
<feature type="domain" description="RNA polymerase sigma factor 70 region 4 type 2" evidence="7">
    <location>
        <begin position="135"/>
        <end position="186"/>
    </location>
</feature>
<keyword evidence="2" id="KW-0805">Transcription regulation</keyword>
<dbReference type="RefSeq" id="WP_346822510.1">
    <property type="nucleotide sequence ID" value="NZ_JBDKWZ010000010.1"/>
</dbReference>
<dbReference type="Gene3D" id="1.10.1740.10">
    <property type="match status" value="1"/>
</dbReference>
<keyword evidence="5" id="KW-0804">Transcription</keyword>
<evidence type="ECO:0000259" key="6">
    <source>
        <dbReference type="Pfam" id="PF04542"/>
    </source>
</evidence>
<evidence type="ECO:0000256" key="4">
    <source>
        <dbReference type="ARBA" id="ARBA00023125"/>
    </source>
</evidence>
<proteinExistence type="inferred from homology"/>
<evidence type="ECO:0000256" key="3">
    <source>
        <dbReference type="ARBA" id="ARBA00023082"/>
    </source>
</evidence>
<dbReference type="InterPro" id="IPR013249">
    <property type="entry name" value="RNA_pol_sigma70_r4_t2"/>
</dbReference>
<dbReference type="GO" id="GO:0003677">
    <property type="term" value="F:DNA binding"/>
    <property type="evidence" value="ECO:0007669"/>
    <property type="project" value="UniProtKB-KW"/>
</dbReference>
<dbReference type="InterPro" id="IPR013324">
    <property type="entry name" value="RNA_pol_sigma_r3/r4-like"/>
</dbReference>
<feature type="domain" description="RNA polymerase sigma-70 region 2" evidence="6">
    <location>
        <begin position="33"/>
        <end position="99"/>
    </location>
</feature>
<sequence>MIFRLSSKPAKKTDQELLLQYRAGKDMASLGELYNRYIELVYGVCFKYLKNREESQDAVMQLFEKLAQELEKSPEIQNFKTWLYVVTKNFCLMQLRAKSAHKHQAFSESLLPEDMEKYESLHPTNEELLENNLSALDECLKHLKEEQKKCVELFYLKQKCYQDITQDTGYELKKVKSYIQNGKRNLKICMENHKGE</sequence>
<reference evidence="8 9" key="1">
    <citation type="submission" date="2024-04" db="EMBL/GenBank/DDBJ databases">
        <title>Novel genus in family Flammeovirgaceae.</title>
        <authorList>
            <person name="Nguyen T.H."/>
            <person name="Vuong T.Q."/>
            <person name="Le H."/>
            <person name="Kim S.-G."/>
        </authorList>
    </citation>
    <scope>NUCLEOTIDE SEQUENCE [LARGE SCALE GENOMIC DNA]</scope>
    <source>
        <strain evidence="8 9">JCM 23209</strain>
    </source>
</reference>
<gene>
    <name evidence="8" type="ORF">AAG747_17545</name>
</gene>
<name>A0AAW9RXU7_9BACT</name>
<dbReference type="Proteomes" id="UP001403385">
    <property type="component" value="Unassembled WGS sequence"/>
</dbReference>
<dbReference type="GO" id="GO:0016987">
    <property type="term" value="F:sigma factor activity"/>
    <property type="evidence" value="ECO:0007669"/>
    <property type="project" value="UniProtKB-KW"/>
</dbReference>
<protein>
    <submittedName>
        <fullName evidence="8">Sigma-70 family RNA polymerase sigma factor</fullName>
    </submittedName>
</protein>
<accession>A0AAW9RXU7</accession>
<dbReference type="InterPro" id="IPR036388">
    <property type="entry name" value="WH-like_DNA-bd_sf"/>
</dbReference>
<dbReference type="Pfam" id="PF08281">
    <property type="entry name" value="Sigma70_r4_2"/>
    <property type="match status" value="1"/>
</dbReference>
<evidence type="ECO:0000256" key="5">
    <source>
        <dbReference type="ARBA" id="ARBA00023163"/>
    </source>
</evidence>
<dbReference type="GO" id="GO:0006352">
    <property type="term" value="P:DNA-templated transcription initiation"/>
    <property type="evidence" value="ECO:0007669"/>
    <property type="project" value="InterPro"/>
</dbReference>
<dbReference type="Gene3D" id="1.10.10.10">
    <property type="entry name" value="Winged helix-like DNA-binding domain superfamily/Winged helix DNA-binding domain"/>
    <property type="match status" value="1"/>
</dbReference>
<dbReference type="InterPro" id="IPR039425">
    <property type="entry name" value="RNA_pol_sigma-70-like"/>
</dbReference>
<dbReference type="PANTHER" id="PTHR43133:SF8">
    <property type="entry name" value="RNA POLYMERASE SIGMA FACTOR HI_1459-RELATED"/>
    <property type="match status" value="1"/>
</dbReference>
<keyword evidence="9" id="KW-1185">Reference proteome</keyword>
<dbReference type="InterPro" id="IPR013325">
    <property type="entry name" value="RNA_pol_sigma_r2"/>
</dbReference>
<dbReference type="EMBL" id="JBDKWZ010000010">
    <property type="protein sequence ID" value="MEN7549732.1"/>
    <property type="molecule type" value="Genomic_DNA"/>
</dbReference>
<dbReference type="InterPro" id="IPR007627">
    <property type="entry name" value="RNA_pol_sigma70_r2"/>
</dbReference>
<dbReference type="InterPro" id="IPR014284">
    <property type="entry name" value="RNA_pol_sigma-70_dom"/>
</dbReference>
<evidence type="ECO:0000256" key="2">
    <source>
        <dbReference type="ARBA" id="ARBA00023015"/>
    </source>
</evidence>
<evidence type="ECO:0000259" key="7">
    <source>
        <dbReference type="Pfam" id="PF08281"/>
    </source>
</evidence>
<dbReference type="PANTHER" id="PTHR43133">
    <property type="entry name" value="RNA POLYMERASE ECF-TYPE SIGMA FACTO"/>
    <property type="match status" value="1"/>
</dbReference>
<dbReference type="SUPFAM" id="SSF88946">
    <property type="entry name" value="Sigma2 domain of RNA polymerase sigma factors"/>
    <property type="match status" value="1"/>
</dbReference>
<dbReference type="SUPFAM" id="SSF88659">
    <property type="entry name" value="Sigma3 and sigma4 domains of RNA polymerase sigma factors"/>
    <property type="match status" value="1"/>
</dbReference>
<organism evidence="8 9">
    <name type="scientific">Rapidithrix thailandica</name>
    <dbReference type="NCBI Taxonomy" id="413964"/>
    <lineage>
        <taxon>Bacteria</taxon>
        <taxon>Pseudomonadati</taxon>
        <taxon>Bacteroidota</taxon>
        <taxon>Cytophagia</taxon>
        <taxon>Cytophagales</taxon>
        <taxon>Flammeovirgaceae</taxon>
        <taxon>Rapidithrix</taxon>
    </lineage>
</organism>
<keyword evidence="3" id="KW-0731">Sigma factor</keyword>
<dbReference type="NCBIfam" id="TIGR02937">
    <property type="entry name" value="sigma70-ECF"/>
    <property type="match status" value="1"/>
</dbReference>
<evidence type="ECO:0000256" key="1">
    <source>
        <dbReference type="ARBA" id="ARBA00010641"/>
    </source>
</evidence>
<comment type="similarity">
    <text evidence="1">Belongs to the sigma-70 factor family. ECF subfamily.</text>
</comment>
<evidence type="ECO:0000313" key="9">
    <source>
        <dbReference type="Proteomes" id="UP001403385"/>
    </source>
</evidence>
<evidence type="ECO:0000313" key="8">
    <source>
        <dbReference type="EMBL" id="MEN7549732.1"/>
    </source>
</evidence>
<dbReference type="AlphaFoldDB" id="A0AAW9RXU7"/>